<feature type="compositionally biased region" description="Basic and acidic residues" evidence="1">
    <location>
        <begin position="53"/>
        <end position="64"/>
    </location>
</feature>
<sequence>MTRGEWMGVHEDEPDDDGEVEAFPFRLGPPNRGRHRDPMPQAHGLGRHRTVTARHEGRGGNDRG</sequence>
<organism evidence="2 3">
    <name type="scientific">Phytohabitans maris</name>
    <dbReference type="NCBI Taxonomy" id="3071409"/>
    <lineage>
        <taxon>Bacteria</taxon>
        <taxon>Bacillati</taxon>
        <taxon>Actinomycetota</taxon>
        <taxon>Actinomycetes</taxon>
        <taxon>Micromonosporales</taxon>
        <taxon>Micromonosporaceae</taxon>
    </lineage>
</organism>
<feature type="region of interest" description="Disordered" evidence="1">
    <location>
        <begin position="1"/>
        <end position="64"/>
    </location>
</feature>
<dbReference type="RefSeq" id="WP_308713371.1">
    <property type="nucleotide sequence ID" value="NZ_JAVHUY010000014.1"/>
</dbReference>
<protein>
    <submittedName>
        <fullName evidence="2">Uncharacterized protein</fullName>
    </submittedName>
</protein>
<name>A0ABU0ZI42_9ACTN</name>
<reference evidence="2 3" key="1">
    <citation type="submission" date="2023-08" db="EMBL/GenBank/DDBJ databases">
        <title>Phytohabitans sansha sp. nov., isolated from marine sediment.</title>
        <authorList>
            <person name="Zhao Y."/>
            <person name="Yi K."/>
        </authorList>
    </citation>
    <scope>NUCLEOTIDE SEQUENCE [LARGE SCALE GENOMIC DNA]</scope>
    <source>
        <strain evidence="2 3">ZYX-F-186</strain>
    </source>
</reference>
<dbReference type="EMBL" id="JAVHUY010000014">
    <property type="protein sequence ID" value="MDQ7906099.1"/>
    <property type="molecule type" value="Genomic_DNA"/>
</dbReference>
<dbReference type="Proteomes" id="UP001230908">
    <property type="component" value="Unassembled WGS sequence"/>
</dbReference>
<gene>
    <name evidence="2" type="ORF">RB614_16430</name>
</gene>
<keyword evidence="3" id="KW-1185">Reference proteome</keyword>
<evidence type="ECO:0000313" key="2">
    <source>
        <dbReference type="EMBL" id="MDQ7906099.1"/>
    </source>
</evidence>
<comment type="caution">
    <text evidence="2">The sequence shown here is derived from an EMBL/GenBank/DDBJ whole genome shotgun (WGS) entry which is preliminary data.</text>
</comment>
<evidence type="ECO:0000313" key="3">
    <source>
        <dbReference type="Proteomes" id="UP001230908"/>
    </source>
</evidence>
<accession>A0ABU0ZI42</accession>
<proteinExistence type="predicted"/>
<evidence type="ECO:0000256" key="1">
    <source>
        <dbReference type="SAM" id="MobiDB-lite"/>
    </source>
</evidence>